<sequence>MLNRQAHVCQVKLN</sequence>
<dbReference type="EMBL" id="GBXM01043877">
    <property type="protein sequence ID" value="JAH64700.1"/>
    <property type="molecule type" value="Transcribed_RNA"/>
</dbReference>
<name>A0A0E9UHI0_ANGAN</name>
<accession>A0A0E9UHI0</accession>
<evidence type="ECO:0000313" key="1">
    <source>
        <dbReference type="EMBL" id="JAH64700.1"/>
    </source>
</evidence>
<reference evidence="1" key="2">
    <citation type="journal article" date="2015" name="Fish Shellfish Immunol.">
        <title>Early steps in the European eel (Anguilla anguilla)-Vibrio vulnificus interaction in the gills: Role of the RtxA13 toxin.</title>
        <authorList>
            <person name="Callol A."/>
            <person name="Pajuelo D."/>
            <person name="Ebbesson L."/>
            <person name="Teles M."/>
            <person name="MacKenzie S."/>
            <person name="Amaro C."/>
        </authorList>
    </citation>
    <scope>NUCLEOTIDE SEQUENCE</scope>
</reference>
<reference evidence="1" key="1">
    <citation type="submission" date="2014-11" db="EMBL/GenBank/DDBJ databases">
        <authorList>
            <person name="Amaro Gonzalez C."/>
        </authorList>
    </citation>
    <scope>NUCLEOTIDE SEQUENCE</scope>
</reference>
<protein>
    <submittedName>
        <fullName evidence="1">Uncharacterized protein</fullName>
    </submittedName>
</protein>
<proteinExistence type="predicted"/>
<organism evidence="1">
    <name type="scientific">Anguilla anguilla</name>
    <name type="common">European freshwater eel</name>
    <name type="synonym">Muraena anguilla</name>
    <dbReference type="NCBI Taxonomy" id="7936"/>
    <lineage>
        <taxon>Eukaryota</taxon>
        <taxon>Metazoa</taxon>
        <taxon>Chordata</taxon>
        <taxon>Craniata</taxon>
        <taxon>Vertebrata</taxon>
        <taxon>Euteleostomi</taxon>
        <taxon>Actinopterygii</taxon>
        <taxon>Neopterygii</taxon>
        <taxon>Teleostei</taxon>
        <taxon>Anguilliformes</taxon>
        <taxon>Anguillidae</taxon>
        <taxon>Anguilla</taxon>
    </lineage>
</organism>